<evidence type="ECO:0000256" key="6">
    <source>
        <dbReference type="PIRSR" id="PIRSR000102-1"/>
    </source>
</evidence>
<dbReference type="NCBIfam" id="TIGR01759">
    <property type="entry name" value="MalateDH-SF1"/>
    <property type="match status" value="1"/>
</dbReference>
<feature type="binding site" evidence="7">
    <location>
        <position position="166"/>
    </location>
    <ligand>
        <name>substrate</name>
    </ligand>
</feature>
<dbReference type="Gene3D" id="3.90.110.10">
    <property type="entry name" value="Lactate dehydrogenase/glycoside hydrolase, family 4, C-terminal"/>
    <property type="match status" value="1"/>
</dbReference>
<dbReference type="InterPro" id="IPR011274">
    <property type="entry name" value="Malate_DH_NAD-dep_euk"/>
</dbReference>
<comment type="similarity">
    <text evidence="1">Belongs to the LDH/MDH superfamily. MDH type 2 family.</text>
</comment>
<dbReference type="SUPFAM" id="SSF51735">
    <property type="entry name" value="NAD(P)-binding Rossmann-fold domains"/>
    <property type="match status" value="1"/>
</dbReference>
<keyword evidence="5 8" id="KW-0520">NAD</keyword>
<name>A0AAV7KJL7_9METZ</name>
<dbReference type="EC" id="1.1.1.37" evidence="2"/>
<keyword evidence="4 9" id="KW-0560">Oxidoreductase</keyword>
<evidence type="ECO:0000256" key="7">
    <source>
        <dbReference type="PIRSR" id="PIRSR000102-2"/>
    </source>
</evidence>
<feature type="binding site" evidence="7">
    <location>
        <position position="135"/>
    </location>
    <ligand>
        <name>substrate</name>
    </ligand>
</feature>
<dbReference type="InterPro" id="IPR001557">
    <property type="entry name" value="L-lactate/malate_DH"/>
</dbReference>
<comment type="caution">
    <text evidence="12">The sequence shown here is derived from an EMBL/GenBank/DDBJ whole genome shotgun (WGS) entry which is preliminary data.</text>
</comment>
<evidence type="ECO:0000313" key="13">
    <source>
        <dbReference type="Proteomes" id="UP001165289"/>
    </source>
</evidence>
<dbReference type="GO" id="GO:0030060">
    <property type="term" value="F:L-malate dehydrogenase (NAD+) activity"/>
    <property type="evidence" value="ECO:0007669"/>
    <property type="project" value="UniProtKB-EC"/>
</dbReference>
<evidence type="ECO:0000256" key="4">
    <source>
        <dbReference type="ARBA" id="ARBA00023002"/>
    </source>
</evidence>
<dbReference type="FunFam" id="3.90.110.10:FF:000002">
    <property type="entry name" value="Malate dehydrogenase"/>
    <property type="match status" value="1"/>
</dbReference>
<dbReference type="InterPro" id="IPR036291">
    <property type="entry name" value="NAD(P)-bd_dom_sf"/>
</dbReference>
<evidence type="ECO:0000259" key="10">
    <source>
        <dbReference type="Pfam" id="PF00056"/>
    </source>
</evidence>
<dbReference type="FunFam" id="3.40.50.720:FF:000010">
    <property type="entry name" value="Malate dehydrogenase"/>
    <property type="match status" value="1"/>
</dbReference>
<dbReference type="PIRSF" id="PIRSF000102">
    <property type="entry name" value="Lac_mal_DH"/>
    <property type="match status" value="1"/>
</dbReference>
<dbReference type="NCBIfam" id="NF003916">
    <property type="entry name" value="PRK05442.1"/>
    <property type="match status" value="1"/>
</dbReference>
<dbReference type="AlphaFoldDB" id="A0AAV7KJL7"/>
<evidence type="ECO:0000256" key="2">
    <source>
        <dbReference type="ARBA" id="ARBA00012995"/>
    </source>
</evidence>
<dbReference type="Pfam" id="PF00056">
    <property type="entry name" value="Ldh_1_N"/>
    <property type="match status" value="1"/>
</dbReference>
<feature type="domain" description="Lactate/malate dehydrogenase C-terminal" evidence="11">
    <location>
        <begin position="160"/>
        <end position="334"/>
    </location>
</feature>
<organism evidence="12 13">
    <name type="scientific">Oopsacas minuta</name>
    <dbReference type="NCBI Taxonomy" id="111878"/>
    <lineage>
        <taxon>Eukaryota</taxon>
        <taxon>Metazoa</taxon>
        <taxon>Porifera</taxon>
        <taxon>Hexactinellida</taxon>
        <taxon>Hexasterophora</taxon>
        <taxon>Lyssacinosida</taxon>
        <taxon>Leucopsacidae</taxon>
        <taxon>Oopsacas</taxon>
    </lineage>
</organism>
<dbReference type="Gene3D" id="3.40.50.720">
    <property type="entry name" value="NAD(P)-binding Rossmann-like Domain"/>
    <property type="match status" value="1"/>
</dbReference>
<dbReference type="EMBL" id="JAKMXF010000011">
    <property type="protein sequence ID" value="KAI6661562.1"/>
    <property type="molecule type" value="Genomic_DNA"/>
</dbReference>
<dbReference type="InterPro" id="IPR010945">
    <property type="entry name" value="Malate_DH_type2"/>
</dbReference>
<dbReference type="InterPro" id="IPR022383">
    <property type="entry name" value="Lactate/malate_DH_C"/>
</dbReference>
<evidence type="ECO:0000313" key="12">
    <source>
        <dbReference type="EMBL" id="KAI6661562.1"/>
    </source>
</evidence>
<gene>
    <name evidence="12" type="ORF">LOD99_13435</name>
</gene>
<evidence type="ECO:0000256" key="8">
    <source>
        <dbReference type="PIRSR" id="PIRSR000102-3"/>
    </source>
</evidence>
<feature type="active site" description="Proton acceptor" evidence="6">
    <location>
        <position position="191"/>
    </location>
</feature>
<dbReference type="Proteomes" id="UP001165289">
    <property type="component" value="Unassembled WGS sequence"/>
</dbReference>
<keyword evidence="13" id="KW-1185">Reference proteome</keyword>
<dbReference type="InterPro" id="IPR001236">
    <property type="entry name" value="Lactate/malate_DH_N"/>
</dbReference>
<evidence type="ECO:0000259" key="11">
    <source>
        <dbReference type="Pfam" id="PF02866"/>
    </source>
</evidence>
<dbReference type="NCBIfam" id="TIGR01758">
    <property type="entry name" value="MDH_euk_cyt"/>
    <property type="match status" value="1"/>
</dbReference>
<dbReference type="SUPFAM" id="SSF56327">
    <property type="entry name" value="LDH C-terminal domain-like"/>
    <property type="match status" value="1"/>
</dbReference>
<feature type="binding site" evidence="8">
    <location>
        <position position="109"/>
    </location>
    <ligand>
        <name>NAD(+)</name>
        <dbReference type="ChEBI" id="CHEBI:57540"/>
    </ligand>
</feature>
<dbReference type="InterPro" id="IPR015955">
    <property type="entry name" value="Lactate_DH/Glyco_Ohase_4_C"/>
</dbReference>
<evidence type="ECO:0000256" key="3">
    <source>
        <dbReference type="ARBA" id="ARBA00019899"/>
    </source>
</evidence>
<dbReference type="GO" id="GO:0006108">
    <property type="term" value="P:malate metabolic process"/>
    <property type="evidence" value="ECO:0007669"/>
    <property type="project" value="InterPro"/>
</dbReference>
<evidence type="ECO:0000256" key="1">
    <source>
        <dbReference type="ARBA" id="ARBA00009613"/>
    </source>
</evidence>
<feature type="binding site" evidence="7">
    <location>
        <position position="102"/>
    </location>
    <ligand>
        <name>substrate</name>
    </ligand>
</feature>
<proteinExistence type="inferred from homology"/>
<dbReference type="CDD" id="cd01336">
    <property type="entry name" value="MDH_cytoplasmic_cytosolic"/>
    <property type="match status" value="1"/>
</dbReference>
<dbReference type="PANTHER" id="PTHR23382">
    <property type="entry name" value="MALATE DEHYDROGENASE"/>
    <property type="match status" value="1"/>
</dbReference>
<feature type="binding site" evidence="8">
    <location>
        <begin position="133"/>
        <end position="135"/>
    </location>
    <ligand>
        <name>NAD(+)</name>
        <dbReference type="ChEBI" id="CHEBI:57540"/>
    </ligand>
</feature>
<protein>
    <recommendedName>
        <fullName evidence="3">Malate dehydrogenase, cytoplasmic</fullName>
        <ecNumber evidence="2">1.1.1.37</ecNumber>
    </recommendedName>
</protein>
<accession>A0AAV7KJL7</accession>
<evidence type="ECO:0000256" key="5">
    <source>
        <dbReference type="ARBA" id="ARBA00023027"/>
    </source>
</evidence>
<evidence type="ECO:0000256" key="9">
    <source>
        <dbReference type="RuleBase" id="RU003369"/>
    </source>
</evidence>
<feature type="domain" description="Lactate/malate dehydrogenase N-terminal" evidence="10">
    <location>
        <begin position="10"/>
        <end position="156"/>
    </location>
</feature>
<reference evidence="12 13" key="1">
    <citation type="journal article" date="2023" name="BMC Biol.">
        <title>The compact genome of the sponge Oopsacas minuta (Hexactinellida) is lacking key metazoan core genes.</title>
        <authorList>
            <person name="Santini S."/>
            <person name="Schenkelaars Q."/>
            <person name="Jourda C."/>
            <person name="Duchesne M."/>
            <person name="Belahbib H."/>
            <person name="Rocher C."/>
            <person name="Selva M."/>
            <person name="Riesgo A."/>
            <person name="Vervoort M."/>
            <person name="Leys S.P."/>
            <person name="Kodjabachian L."/>
            <person name="Le Bivic A."/>
            <person name="Borchiellini C."/>
            <person name="Claverie J.M."/>
            <person name="Renard E."/>
        </authorList>
    </citation>
    <scope>NUCLEOTIDE SEQUENCE [LARGE SCALE GENOMIC DNA]</scope>
    <source>
        <strain evidence="12">SPO-2</strain>
    </source>
</reference>
<feature type="binding site" evidence="7">
    <location>
        <position position="96"/>
    </location>
    <ligand>
        <name>substrate</name>
    </ligand>
</feature>
<dbReference type="Pfam" id="PF02866">
    <property type="entry name" value="Ldh_1_C"/>
    <property type="match status" value="1"/>
</dbReference>
<sequence length="338" mass="36591">MASLEKSTLKVCITGAGGQISYSLLYMICDGKMFGKDQPVTLTLLEIPVVLDVVKGVILELEDCGLHLLKSAIATADPREAFDKVDVVLMVGAFPRKEGMERAELLQRNAGIFKDHGAIINDIAKKEVKVLVVGNPANTNCLIASTLAPSIAKKNFSCLTRLDHNRAVAQTAAKLGIPTCDVKKITIWGNHSNTQFPDLAHGEVNVGGVKKPALIALSDDAWANGEFITTVQTRGAAIIKARKLSSAMSAAQAICDHMRDWYFGTMDDNWVSMGVCSDGNPYGIPDGLIFSFPVRIKNGTWEFVPGLTFSDFARGKLDVTVKELMEEKSVAFEFLGVK</sequence>